<reference evidence="2" key="1">
    <citation type="submission" date="2023-03" db="EMBL/GenBank/DDBJ databases">
        <title>Massive genome expansion in bonnet fungi (Mycena s.s.) driven by repeated elements and novel gene families across ecological guilds.</title>
        <authorList>
            <consortium name="Lawrence Berkeley National Laboratory"/>
            <person name="Harder C.B."/>
            <person name="Miyauchi S."/>
            <person name="Viragh M."/>
            <person name="Kuo A."/>
            <person name="Thoen E."/>
            <person name="Andreopoulos B."/>
            <person name="Lu D."/>
            <person name="Skrede I."/>
            <person name="Drula E."/>
            <person name="Henrissat B."/>
            <person name="Morin E."/>
            <person name="Kohler A."/>
            <person name="Barry K."/>
            <person name="LaButti K."/>
            <person name="Morin E."/>
            <person name="Salamov A."/>
            <person name="Lipzen A."/>
            <person name="Mereny Z."/>
            <person name="Hegedus B."/>
            <person name="Baldrian P."/>
            <person name="Stursova M."/>
            <person name="Weitz H."/>
            <person name="Taylor A."/>
            <person name="Grigoriev I.V."/>
            <person name="Nagy L.G."/>
            <person name="Martin F."/>
            <person name="Kauserud H."/>
        </authorList>
    </citation>
    <scope>NUCLEOTIDE SEQUENCE</scope>
    <source>
        <strain evidence="2">CBHHK002</strain>
    </source>
</reference>
<feature type="region of interest" description="Disordered" evidence="1">
    <location>
        <begin position="707"/>
        <end position="737"/>
    </location>
</feature>
<accession>A0AAD7AND2</accession>
<protein>
    <submittedName>
        <fullName evidence="2">Uncharacterized protein</fullName>
    </submittedName>
</protein>
<feature type="compositionally biased region" description="Polar residues" evidence="1">
    <location>
        <begin position="48"/>
        <end position="61"/>
    </location>
</feature>
<sequence>MSDPSVTQNLSGNDGAGPGPSESTTETPAAHVEATPETPAAVVGVGSGSTQMPSQSLSTPEGNVPPAGSADVPRVGSGDAPPSDVAGDGDAPRTLLPAGSLLSDLGEVYTPPARPGVVRRERKKKACRKAGDPAGKRGKISWIWGTKLKFFDARKDEWAVASQKKIAGEFYIKTAKLYTVKYGFLLDDDEDFECDVADPLDWVANKVVNEQLTPEETKLRQDYHAKLRDRLGGWYRTQKPPRCPQLLHFYSEKRWDSHIKPCADERKRALERRAEMTGVPAPAAILIQNEVTKECWEDEPESLKEEMLREREREHEIHLKAWKESNADGPNRTPEEFSASLKSTAHYLQPFVDIIAEHYGMCVSILMVGPIGEHGGQIEMHSVHSGMTMGLVEKDWPLHDPEGFTRVQTSMVDFGHHVLSQAEREARMTALQEVEMEEALETSGAASTGQAATTSAGGVDSPSTRDSLRGTSTASGALPAPSSGAAAGTQADENNSRDNDDESGGQRAQGEGEGDGGGVDNEDSEDAVEAKIAKLWQRRDAGKWTEELTRAHRGFERGKGRGIEWAWLVSRFYNFEAAWGYTDVGGQITTSDCPTALQWWIGRGRKWDVIVDVGVLGDAKAPGTFIANWWNWWVNVQPNDRSDWAPMLRLHGKNGMLQIMASLLWWGEQVADGNPADLREWSLAIEDVSDTLKEMLRPGMIAKFKKAETKTSDGARGKKRKAVEGNEKQKAKEKAKR</sequence>
<gene>
    <name evidence="2" type="ORF">DFH08DRAFT_949525</name>
</gene>
<feature type="region of interest" description="Disordered" evidence="1">
    <location>
        <begin position="1"/>
        <end position="136"/>
    </location>
</feature>
<feature type="compositionally biased region" description="Polar residues" evidence="1">
    <location>
        <begin position="1"/>
        <end position="12"/>
    </location>
</feature>
<proteinExistence type="predicted"/>
<feature type="compositionally biased region" description="Low complexity" evidence="1">
    <location>
        <begin position="442"/>
        <end position="458"/>
    </location>
</feature>
<feature type="region of interest" description="Disordered" evidence="1">
    <location>
        <begin position="437"/>
        <end position="527"/>
    </location>
</feature>
<evidence type="ECO:0000313" key="2">
    <source>
        <dbReference type="EMBL" id="KAJ7363887.1"/>
    </source>
</evidence>
<dbReference type="EMBL" id="JARIHO010000003">
    <property type="protein sequence ID" value="KAJ7363887.1"/>
    <property type="molecule type" value="Genomic_DNA"/>
</dbReference>
<name>A0AAD7AND2_9AGAR</name>
<comment type="caution">
    <text evidence="2">The sequence shown here is derived from an EMBL/GenBank/DDBJ whole genome shotgun (WGS) entry which is preliminary data.</text>
</comment>
<dbReference type="AlphaFoldDB" id="A0AAD7AND2"/>
<keyword evidence="3" id="KW-1185">Reference proteome</keyword>
<evidence type="ECO:0000313" key="3">
    <source>
        <dbReference type="Proteomes" id="UP001218218"/>
    </source>
</evidence>
<evidence type="ECO:0000256" key="1">
    <source>
        <dbReference type="SAM" id="MobiDB-lite"/>
    </source>
</evidence>
<feature type="compositionally biased region" description="Low complexity" evidence="1">
    <location>
        <begin position="471"/>
        <end position="493"/>
    </location>
</feature>
<organism evidence="2 3">
    <name type="scientific">Mycena albidolilacea</name>
    <dbReference type="NCBI Taxonomy" id="1033008"/>
    <lineage>
        <taxon>Eukaryota</taxon>
        <taxon>Fungi</taxon>
        <taxon>Dikarya</taxon>
        <taxon>Basidiomycota</taxon>
        <taxon>Agaricomycotina</taxon>
        <taxon>Agaricomycetes</taxon>
        <taxon>Agaricomycetidae</taxon>
        <taxon>Agaricales</taxon>
        <taxon>Marasmiineae</taxon>
        <taxon>Mycenaceae</taxon>
        <taxon>Mycena</taxon>
    </lineage>
</organism>
<dbReference type="Proteomes" id="UP001218218">
    <property type="component" value="Unassembled WGS sequence"/>
</dbReference>